<keyword evidence="3" id="KW-1185">Reference proteome</keyword>
<reference evidence="2 3" key="1">
    <citation type="submission" date="2020-01" db="EMBL/GenBank/DDBJ databases">
        <title>Complete genome sequence of Chitinophaga sp. H33E-04 isolated from quinoa roots.</title>
        <authorList>
            <person name="Weon H.-Y."/>
            <person name="Lee S.A."/>
        </authorList>
    </citation>
    <scope>NUCLEOTIDE SEQUENCE [LARGE SCALE GENOMIC DNA]</scope>
    <source>
        <strain evidence="2 3">H33E-04</strain>
    </source>
</reference>
<dbReference type="Proteomes" id="UP000476411">
    <property type="component" value="Chromosome"/>
</dbReference>
<evidence type="ECO:0000313" key="2">
    <source>
        <dbReference type="EMBL" id="QHS59072.1"/>
    </source>
</evidence>
<sequence length="396" mass="44597">MKHNRLFSSLVLLLCLSHLAHAQRVLRVIKANTDKASIIDEPYPKLDWYLDPAVRPDIYYMNVPGKPGTVTVKTDLDSFTVDTKPGRSYDLVVLLNGKDSCFIRIAALRDTLRQVRGIGKNPARDTIPFTLHGSRIYLKGFLNNKPVNIQFDLGAGASAVNRQSAEKLGIQFDGNTMVTNTQGTNKTLTSSNNTLRIADIKWGPVKLVQVGNMQPQEDLIIGNSLFMDKIVEIDYDRSLLIIHKGLPNYSRYYSVMPVWFEQDRPRFQAVTEVGGKRYSFWFLFDTGRDATMALGSDFTAYEGLWDKLDSLTTVNGRKIVRLNAEIAGVKFPDIVTNAQDPNMPGSSRPTLIGNQVLSHFNVILDNRQGFIYLKLNSRSDEPYSDYKGYQESMKAK</sequence>
<evidence type="ECO:0008006" key="4">
    <source>
        <dbReference type="Google" id="ProtNLM"/>
    </source>
</evidence>
<dbReference type="SUPFAM" id="SSF50630">
    <property type="entry name" value="Acid proteases"/>
    <property type="match status" value="1"/>
</dbReference>
<organism evidence="2 3">
    <name type="scientific">Chitinophaga agri</name>
    <dbReference type="NCBI Taxonomy" id="2703787"/>
    <lineage>
        <taxon>Bacteria</taxon>
        <taxon>Pseudomonadati</taxon>
        <taxon>Bacteroidota</taxon>
        <taxon>Chitinophagia</taxon>
        <taxon>Chitinophagales</taxon>
        <taxon>Chitinophagaceae</taxon>
        <taxon>Chitinophaga</taxon>
    </lineage>
</organism>
<dbReference type="InterPro" id="IPR021109">
    <property type="entry name" value="Peptidase_aspartic_dom_sf"/>
</dbReference>
<dbReference type="EMBL" id="CP048113">
    <property type="protein sequence ID" value="QHS59072.1"/>
    <property type="molecule type" value="Genomic_DNA"/>
</dbReference>
<gene>
    <name evidence="2" type="ORF">GWR21_05520</name>
</gene>
<dbReference type="Pfam" id="PF13650">
    <property type="entry name" value="Asp_protease_2"/>
    <property type="match status" value="1"/>
</dbReference>
<evidence type="ECO:0000313" key="3">
    <source>
        <dbReference type="Proteomes" id="UP000476411"/>
    </source>
</evidence>
<dbReference type="RefSeq" id="WP_162330774.1">
    <property type="nucleotide sequence ID" value="NZ_CP048113.1"/>
</dbReference>
<evidence type="ECO:0000256" key="1">
    <source>
        <dbReference type="SAM" id="SignalP"/>
    </source>
</evidence>
<proteinExistence type="predicted"/>
<protein>
    <recommendedName>
        <fullName evidence="4">Aspartyl protease</fullName>
    </recommendedName>
</protein>
<accession>A0A6B9Z9U3</accession>
<dbReference type="AlphaFoldDB" id="A0A6B9Z9U3"/>
<feature type="chain" id="PRO_5025657511" description="Aspartyl protease" evidence="1">
    <location>
        <begin position="23"/>
        <end position="396"/>
    </location>
</feature>
<dbReference type="KEGG" id="chih:GWR21_05520"/>
<name>A0A6B9Z9U3_9BACT</name>
<feature type="signal peptide" evidence="1">
    <location>
        <begin position="1"/>
        <end position="22"/>
    </location>
</feature>
<dbReference type="Gene3D" id="2.40.70.10">
    <property type="entry name" value="Acid Proteases"/>
    <property type="match status" value="1"/>
</dbReference>
<keyword evidence="1" id="KW-0732">Signal</keyword>